<dbReference type="PANTHER" id="PTHR22889">
    <property type="entry name" value="WD REPEAT-CONTAINING PROTEIN 89"/>
    <property type="match status" value="1"/>
</dbReference>
<dbReference type="OrthoDB" id="25131at2759"/>
<reference evidence="5" key="1">
    <citation type="submission" date="2022-07" db="EMBL/GenBank/DDBJ databases">
        <title>Phylogenomic reconstructions and comparative analyses of Kickxellomycotina fungi.</title>
        <authorList>
            <person name="Reynolds N.K."/>
            <person name="Stajich J.E."/>
            <person name="Barry K."/>
            <person name="Grigoriev I.V."/>
            <person name="Crous P."/>
            <person name="Smith M.E."/>
        </authorList>
    </citation>
    <scope>NUCLEOTIDE SEQUENCE</scope>
    <source>
        <strain evidence="5">BCRC 34489</strain>
    </source>
</reference>
<dbReference type="InterPro" id="IPR036322">
    <property type="entry name" value="WD40_repeat_dom_sf"/>
</dbReference>
<evidence type="ECO:0000256" key="1">
    <source>
        <dbReference type="ARBA" id="ARBA00022574"/>
    </source>
</evidence>
<organism evidence="5 6">
    <name type="scientific">Coemansia interrupta</name>
    <dbReference type="NCBI Taxonomy" id="1126814"/>
    <lineage>
        <taxon>Eukaryota</taxon>
        <taxon>Fungi</taxon>
        <taxon>Fungi incertae sedis</taxon>
        <taxon>Zoopagomycota</taxon>
        <taxon>Kickxellomycotina</taxon>
        <taxon>Kickxellomycetes</taxon>
        <taxon>Kickxellales</taxon>
        <taxon>Kickxellaceae</taxon>
        <taxon>Coemansia</taxon>
    </lineage>
</organism>
<dbReference type="InterPro" id="IPR015943">
    <property type="entry name" value="WD40/YVTN_repeat-like_dom_sf"/>
</dbReference>
<comment type="caution">
    <text evidence="5">The sequence shown here is derived from an EMBL/GenBank/DDBJ whole genome shotgun (WGS) entry which is preliminary data.</text>
</comment>
<dbReference type="InterPro" id="IPR001680">
    <property type="entry name" value="WD40_rpt"/>
</dbReference>
<evidence type="ECO:0000313" key="5">
    <source>
        <dbReference type="EMBL" id="KAJ2778449.1"/>
    </source>
</evidence>
<feature type="repeat" description="WD" evidence="3">
    <location>
        <begin position="65"/>
        <end position="97"/>
    </location>
</feature>
<evidence type="ECO:0000256" key="4">
    <source>
        <dbReference type="SAM" id="MobiDB-lite"/>
    </source>
</evidence>
<evidence type="ECO:0000313" key="6">
    <source>
        <dbReference type="Proteomes" id="UP001140172"/>
    </source>
</evidence>
<evidence type="ECO:0000256" key="2">
    <source>
        <dbReference type="ARBA" id="ARBA00022737"/>
    </source>
</evidence>
<accession>A0A9W8HB75</accession>
<keyword evidence="2" id="KW-0677">Repeat</keyword>
<name>A0A9W8HB75_9FUNG</name>
<dbReference type="AlphaFoldDB" id="A0A9W8HB75"/>
<evidence type="ECO:0000256" key="3">
    <source>
        <dbReference type="PROSITE-ProRule" id="PRU00221"/>
    </source>
</evidence>
<dbReference type="Pfam" id="PF00400">
    <property type="entry name" value="WD40"/>
    <property type="match status" value="1"/>
</dbReference>
<gene>
    <name evidence="5" type="ORF">GGI15_004179</name>
</gene>
<feature type="region of interest" description="Disordered" evidence="4">
    <location>
        <begin position="333"/>
        <end position="366"/>
    </location>
</feature>
<keyword evidence="6" id="KW-1185">Reference proteome</keyword>
<dbReference type="Gene3D" id="2.130.10.10">
    <property type="entry name" value="YVTN repeat-like/Quinoprotein amine dehydrogenase"/>
    <property type="match status" value="2"/>
</dbReference>
<dbReference type="SUPFAM" id="SSF50978">
    <property type="entry name" value="WD40 repeat-like"/>
    <property type="match status" value="1"/>
</dbReference>
<protein>
    <recommendedName>
        <fullName evidence="7">WD repeat-containing protein 89</fullName>
    </recommendedName>
</protein>
<dbReference type="EMBL" id="JANBUM010000350">
    <property type="protein sequence ID" value="KAJ2778449.1"/>
    <property type="molecule type" value="Genomic_DNA"/>
</dbReference>
<keyword evidence="1 3" id="KW-0853">WD repeat</keyword>
<proteinExistence type="predicted"/>
<sequence length="366" mass="39426">MSRIPLAKAPGLLPKLHLQTSALFELGGDVYVYDVVNTDIGIAASGSNHTVKFYDPSTLQAKATIAYHSDQITQIQARTNSFMSSSLDGQIAIWDLRQSLTAPPALSFRAKDQLLSFDISADDRVVVGGARLDEDFHVARMHFWDVRGGAQAVRSFENSHSDDITQIHFSQHKSSQMLSGSTDGLLCTFNVDEPDEDEALLFVANTGSSVARCGYFGPESQFIYAQSDMETLQLWTDDATLLTDFGDVRGSAGSGVPIDYMASFNYDPTEQRLYMAAGTNGGDLHLLHVGAGSLEHVQVLAAGHAGIVRGFSWDLQSDRAVTGAEDGRLSLWTTHEPTKATAATSTAASGAGSRSESSSRGRFSPY</sequence>
<feature type="compositionally biased region" description="Low complexity" evidence="4">
    <location>
        <begin position="340"/>
        <end position="366"/>
    </location>
</feature>
<evidence type="ECO:0008006" key="7">
    <source>
        <dbReference type="Google" id="ProtNLM"/>
    </source>
</evidence>
<dbReference type="Proteomes" id="UP001140172">
    <property type="component" value="Unassembled WGS sequence"/>
</dbReference>
<dbReference type="InterPro" id="IPR039328">
    <property type="entry name" value="WDR89"/>
</dbReference>
<dbReference type="PROSITE" id="PS50082">
    <property type="entry name" value="WD_REPEATS_2"/>
    <property type="match status" value="2"/>
</dbReference>
<dbReference type="PANTHER" id="PTHR22889:SF0">
    <property type="entry name" value="WD REPEAT-CONTAINING PROTEIN 89"/>
    <property type="match status" value="1"/>
</dbReference>
<feature type="repeat" description="WD" evidence="3">
    <location>
        <begin position="301"/>
        <end position="342"/>
    </location>
</feature>
<dbReference type="SMART" id="SM00320">
    <property type="entry name" value="WD40"/>
    <property type="match status" value="4"/>
</dbReference>